<proteinExistence type="predicted"/>
<name>A0ABY3RDV1_9BRAD</name>
<sequence>MTRRRDTEPSSQPDAIVERFAAERVRATRTSIRIAQAMTEAIKDDGRSREEIADAMSQVLGERVTVEVLYQYSSPANERNNIPAHRLMALVAVTGDVRILNAALQDTSFIAIEQRFEPLIRREVAKERLEQIRQEIESADAEWRAAK</sequence>
<dbReference type="EMBL" id="CP088156">
    <property type="protein sequence ID" value="UFZ05473.1"/>
    <property type="molecule type" value="Genomic_DNA"/>
</dbReference>
<organism evidence="1 2">
    <name type="scientific">Bradyrhizobium ontarionense</name>
    <dbReference type="NCBI Taxonomy" id="2898149"/>
    <lineage>
        <taxon>Bacteria</taxon>
        <taxon>Pseudomonadati</taxon>
        <taxon>Pseudomonadota</taxon>
        <taxon>Alphaproteobacteria</taxon>
        <taxon>Hyphomicrobiales</taxon>
        <taxon>Nitrobacteraceae</taxon>
        <taxon>Bradyrhizobium</taxon>
    </lineage>
</organism>
<dbReference type="Proteomes" id="UP001431010">
    <property type="component" value="Chromosome"/>
</dbReference>
<reference evidence="1" key="1">
    <citation type="journal article" date="2024" name="Antonie Van Leeuwenhoek">
        <title>Bradyrhizobium ontarionense sp. nov., a novel bacterial symbiont isolated from Aeschynomene indica (Indian jointvetch), harbours photosynthesis, nitrogen fixation and nitrous oxide (N2O) reductase genes.</title>
        <authorList>
            <person name="Bromfield E.S.P."/>
            <person name="Cloutier S."/>
        </authorList>
    </citation>
    <scope>NUCLEOTIDE SEQUENCE</scope>
    <source>
        <strain evidence="1">A19</strain>
    </source>
</reference>
<gene>
    <name evidence="1" type="ORF">LQG66_03915</name>
</gene>
<protein>
    <submittedName>
        <fullName evidence="1">Uncharacterized protein</fullName>
    </submittedName>
</protein>
<accession>A0ABY3RDV1</accession>
<keyword evidence="2" id="KW-1185">Reference proteome</keyword>
<dbReference type="RefSeq" id="WP_231323609.1">
    <property type="nucleotide sequence ID" value="NZ_CP088156.1"/>
</dbReference>
<evidence type="ECO:0000313" key="2">
    <source>
        <dbReference type="Proteomes" id="UP001431010"/>
    </source>
</evidence>
<evidence type="ECO:0000313" key="1">
    <source>
        <dbReference type="EMBL" id="UFZ05473.1"/>
    </source>
</evidence>